<keyword evidence="2" id="KW-0808">Transferase</keyword>
<gene>
    <name evidence="2" type="ORF">BcabD6B2_36710</name>
</gene>
<dbReference type="GO" id="GO:0005524">
    <property type="term" value="F:ATP binding"/>
    <property type="evidence" value="ECO:0007669"/>
    <property type="project" value="InterPro"/>
</dbReference>
<accession>A0AAV4LWL3</accession>
<protein>
    <submittedName>
        <fullName evidence="2">Protein kinase domain-containing protein</fullName>
    </submittedName>
</protein>
<dbReference type="RefSeq" id="XP_067716305.1">
    <property type="nucleotide sequence ID" value="XM_067860204.1"/>
</dbReference>
<sequence>MRDYMLDLVKRVGSANVRVVTKCVYWKPIRINHDFDKSHLQLEESSKDHIGDSDTITWSKNVIVGRAVNQYFYQSRIAQTNTATLWLCFDVVANNFCCIKSYCVRSCRRERAIRYCGTDMEVITLLDKVIDEVLYHSSVTSHPGVSTIREIIVNTESDVLYLVMDYYPMQLLYFDSSIKAYTAPWDGDGNVVGADRVSQTLHLYKEDDARIIMKDIVSTVSSLHSVGIFHKDLKPENILLTGKVPYAYEAVPLPSNAVENEVAENMVSNDFDLCNDVPSEDVIQCVKQFIDTGVGPSYYDVELSQVAANHFPYQNTMEFNPEWAWGDTSQIVCDIIQEGTEGTQTMRIGKAAANFAKNVAQLCNESSKSVGEFFLLKHNQALPYTQHGSFLAAVEQCETGVELSRQHSRVSVTISETLPSGTVITDFGVSSVGELQNDRGELLIFDGEGTPSFSSPESLQYVDGGISGEKRDVFSLGVVLYAMMYGTLPYEGNGSIELLINMSLHNEPEGRVSEHASHISCA</sequence>
<dbReference type="EMBL" id="BPLF01000003">
    <property type="protein sequence ID" value="GIX64236.1"/>
    <property type="molecule type" value="Genomic_DNA"/>
</dbReference>
<evidence type="ECO:0000313" key="2">
    <source>
        <dbReference type="EMBL" id="GIX64236.1"/>
    </source>
</evidence>
<dbReference type="PROSITE" id="PS00108">
    <property type="entry name" value="PROTEIN_KINASE_ST"/>
    <property type="match status" value="1"/>
</dbReference>
<dbReference type="PANTHER" id="PTHR44167">
    <property type="entry name" value="OVARIAN-SPECIFIC SERINE/THREONINE-PROTEIN KINASE LOK-RELATED"/>
    <property type="match status" value="1"/>
</dbReference>
<dbReference type="SMART" id="SM00220">
    <property type="entry name" value="S_TKc"/>
    <property type="match status" value="1"/>
</dbReference>
<name>A0AAV4LWL3_BABCB</name>
<dbReference type="InterPro" id="IPR008271">
    <property type="entry name" value="Ser/Thr_kinase_AS"/>
</dbReference>
<proteinExistence type="predicted"/>
<comment type="caution">
    <text evidence="2">The sequence shown here is derived from an EMBL/GenBank/DDBJ whole genome shotgun (WGS) entry which is preliminary data.</text>
</comment>
<reference evidence="2 3" key="1">
    <citation type="submission" date="2021-06" db="EMBL/GenBank/DDBJ databases">
        <title>Genome sequence of Babesia caballi.</title>
        <authorList>
            <person name="Yamagishi J."/>
            <person name="Kidaka T."/>
            <person name="Ochi A."/>
        </authorList>
    </citation>
    <scope>NUCLEOTIDE SEQUENCE [LARGE SCALE GENOMIC DNA]</scope>
    <source>
        <strain evidence="2">USDA-D6B2</strain>
    </source>
</reference>
<keyword evidence="3" id="KW-1185">Reference proteome</keyword>
<dbReference type="GeneID" id="94195717"/>
<dbReference type="InterPro" id="IPR011009">
    <property type="entry name" value="Kinase-like_dom_sf"/>
</dbReference>
<dbReference type="PROSITE" id="PS50011">
    <property type="entry name" value="PROTEIN_KINASE_DOM"/>
    <property type="match status" value="1"/>
</dbReference>
<keyword evidence="2" id="KW-0418">Kinase</keyword>
<dbReference type="GO" id="GO:0004672">
    <property type="term" value="F:protein kinase activity"/>
    <property type="evidence" value="ECO:0007669"/>
    <property type="project" value="InterPro"/>
</dbReference>
<dbReference type="SUPFAM" id="SSF56112">
    <property type="entry name" value="Protein kinase-like (PK-like)"/>
    <property type="match status" value="1"/>
</dbReference>
<dbReference type="Pfam" id="PF00069">
    <property type="entry name" value="Pkinase"/>
    <property type="match status" value="2"/>
</dbReference>
<evidence type="ECO:0000259" key="1">
    <source>
        <dbReference type="PROSITE" id="PS50011"/>
    </source>
</evidence>
<evidence type="ECO:0000313" key="3">
    <source>
        <dbReference type="Proteomes" id="UP001497744"/>
    </source>
</evidence>
<dbReference type="Proteomes" id="UP001497744">
    <property type="component" value="Unassembled WGS sequence"/>
</dbReference>
<dbReference type="InterPro" id="IPR000719">
    <property type="entry name" value="Prot_kinase_dom"/>
</dbReference>
<organism evidence="2 3">
    <name type="scientific">Babesia caballi</name>
    <dbReference type="NCBI Taxonomy" id="5871"/>
    <lineage>
        <taxon>Eukaryota</taxon>
        <taxon>Sar</taxon>
        <taxon>Alveolata</taxon>
        <taxon>Apicomplexa</taxon>
        <taxon>Aconoidasida</taxon>
        <taxon>Piroplasmida</taxon>
        <taxon>Babesiidae</taxon>
        <taxon>Babesia</taxon>
    </lineage>
</organism>
<dbReference type="AlphaFoldDB" id="A0AAV4LWL3"/>
<dbReference type="Gene3D" id="1.10.510.10">
    <property type="entry name" value="Transferase(Phosphotransferase) domain 1"/>
    <property type="match status" value="2"/>
</dbReference>
<feature type="domain" description="Protein kinase" evidence="1">
    <location>
        <begin position="71"/>
        <end position="522"/>
    </location>
</feature>
<dbReference type="PANTHER" id="PTHR44167:SF24">
    <property type="entry name" value="SERINE_THREONINE-PROTEIN KINASE CHK2"/>
    <property type="match status" value="1"/>
</dbReference>